<dbReference type="PANTHER" id="PTHR43096:SF52">
    <property type="entry name" value="DNAJ HOMOLOG 1, MITOCHONDRIAL-RELATED"/>
    <property type="match status" value="1"/>
</dbReference>
<evidence type="ECO:0000256" key="3">
    <source>
        <dbReference type="ARBA" id="ARBA00022771"/>
    </source>
</evidence>
<dbReference type="FunFam" id="2.60.260.20:FF:000005">
    <property type="entry name" value="Chaperone protein dnaJ 1, mitochondrial"/>
    <property type="match status" value="1"/>
</dbReference>
<dbReference type="PROSITE" id="PS51188">
    <property type="entry name" value="ZF_CR"/>
    <property type="match status" value="1"/>
</dbReference>
<evidence type="ECO:0000256" key="2">
    <source>
        <dbReference type="ARBA" id="ARBA00022737"/>
    </source>
</evidence>
<dbReference type="GO" id="GO:0042026">
    <property type="term" value="P:protein refolding"/>
    <property type="evidence" value="ECO:0007669"/>
    <property type="project" value="TreeGrafter"/>
</dbReference>
<proteinExistence type="inferred from homology"/>
<keyword evidence="4" id="KW-0862">Zinc</keyword>
<dbReference type="Gene3D" id="2.60.260.20">
    <property type="entry name" value="Urease metallochaperone UreE, N-terminal domain"/>
    <property type="match status" value="2"/>
</dbReference>
<gene>
    <name evidence="8" type="ORF">MNBD_NITROSPINAE04-793</name>
</gene>
<dbReference type="EMBL" id="UOGA01000238">
    <property type="protein sequence ID" value="VAX23079.1"/>
    <property type="molecule type" value="Genomic_DNA"/>
</dbReference>
<dbReference type="Pfam" id="PF00226">
    <property type="entry name" value="DnaJ"/>
    <property type="match status" value="1"/>
</dbReference>
<dbReference type="FunFam" id="1.10.287.110:FF:000034">
    <property type="entry name" value="Chaperone protein DnaJ"/>
    <property type="match status" value="1"/>
</dbReference>
<feature type="domain" description="CR-type" evidence="7">
    <location>
        <begin position="132"/>
        <end position="210"/>
    </location>
</feature>
<organism evidence="8">
    <name type="scientific">hydrothermal vent metagenome</name>
    <dbReference type="NCBI Taxonomy" id="652676"/>
    <lineage>
        <taxon>unclassified sequences</taxon>
        <taxon>metagenomes</taxon>
        <taxon>ecological metagenomes</taxon>
    </lineage>
</organism>
<evidence type="ECO:0000256" key="5">
    <source>
        <dbReference type="ARBA" id="ARBA00023186"/>
    </source>
</evidence>
<dbReference type="GO" id="GO:0008270">
    <property type="term" value="F:zinc ion binding"/>
    <property type="evidence" value="ECO:0007669"/>
    <property type="project" value="UniProtKB-KW"/>
</dbReference>
<dbReference type="InterPro" id="IPR008971">
    <property type="entry name" value="HSP40/DnaJ_pept-bd"/>
</dbReference>
<dbReference type="HAMAP" id="MF_01152">
    <property type="entry name" value="DnaJ"/>
    <property type="match status" value="1"/>
</dbReference>
<name>A0A3B1BYN7_9ZZZZ</name>
<dbReference type="FunFam" id="2.10.230.10:FF:000002">
    <property type="entry name" value="Molecular chaperone DnaJ"/>
    <property type="match status" value="1"/>
</dbReference>
<dbReference type="PRINTS" id="PR00625">
    <property type="entry name" value="JDOMAIN"/>
</dbReference>
<keyword evidence="3" id="KW-0863">Zinc-finger</keyword>
<dbReference type="InterPro" id="IPR012724">
    <property type="entry name" value="DnaJ"/>
</dbReference>
<accession>A0A3B1BYN7</accession>
<dbReference type="NCBIfam" id="TIGR02349">
    <property type="entry name" value="DnaJ_bact"/>
    <property type="match status" value="1"/>
</dbReference>
<sequence>MSKRDYYEVLEVERNSTEIELKKAYRKKAYEFHPDQNPDNPDAEEKFKEASEAYSVLSDSEKRGLYDRYGHDGLKQSGFAGSAGFEDIFSSFGDIFEDFLGFGGRREKGTAPMRGADLRYDMQVEFLEAVFGMEKEFEVEKYAVCLKCNGERSEPGKKAASCHTCNGSGKVTRSQGFFAISSTCPTCQGEGVRITHPCKKCGGSGSVLEKKKLSVKAPAGVDTGSRLRLRGEGEPGRYGGPPGDLYVVIHVMEHEKFKRNGDDIFLTAPITFSQAALGADITIPTVDGETEFSIPAGSQSEALHKIPGLGAPRLRSYGRGDMIVRLVVVTPEKLSARQEELYRELAEIDGGEVRPHQKGFFEKLMK</sequence>
<feature type="domain" description="J" evidence="6">
    <location>
        <begin position="5"/>
        <end position="70"/>
    </location>
</feature>
<dbReference type="InterPro" id="IPR002939">
    <property type="entry name" value="DnaJ_C"/>
</dbReference>
<dbReference type="NCBIfam" id="NF008035">
    <property type="entry name" value="PRK10767.1"/>
    <property type="match status" value="1"/>
</dbReference>
<evidence type="ECO:0000313" key="8">
    <source>
        <dbReference type="EMBL" id="VAX23079.1"/>
    </source>
</evidence>
<dbReference type="InterPro" id="IPR036410">
    <property type="entry name" value="HSP_DnaJ_Cys-rich_dom_sf"/>
</dbReference>
<dbReference type="PROSITE" id="PS50076">
    <property type="entry name" value="DNAJ_2"/>
    <property type="match status" value="1"/>
</dbReference>
<evidence type="ECO:0000259" key="6">
    <source>
        <dbReference type="PROSITE" id="PS50076"/>
    </source>
</evidence>
<dbReference type="Pfam" id="PF01556">
    <property type="entry name" value="DnaJ_C"/>
    <property type="match status" value="1"/>
</dbReference>
<dbReference type="CDD" id="cd06257">
    <property type="entry name" value="DnaJ"/>
    <property type="match status" value="1"/>
</dbReference>
<dbReference type="SUPFAM" id="SSF57938">
    <property type="entry name" value="DnaJ/Hsp40 cysteine-rich domain"/>
    <property type="match status" value="1"/>
</dbReference>
<dbReference type="SMART" id="SM00271">
    <property type="entry name" value="DnaJ"/>
    <property type="match status" value="1"/>
</dbReference>
<dbReference type="AlphaFoldDB" id="A0A3B1BYN7"/>
<dbReference type="InterPro" id="IPR036869">
    <property type="entry name" value="J_dom_sf"/>
</dbReference>
<dbReference type="InterPro" id="IPR001305">
    <property type="entry name" value="HSP_DnaJ_Cys-rich_dom"/>
</dbReference>
<evidence type="ECO:0000259" key="7">
    <source>
        <dbReference type="PROSITE" id="PS51188"/>
    </source>
</evidence>
<evidence type="ECO:0000256" key="4">
    <source>
        <dbReference type="ARBA" id="ARBA00022833"/>
    </source>
</evidence>
<dbReference type="GO" id="GO:0051082">
    <property type="term" value="F:unfolded protein binding"/>
    <property type="evidence" value="ECO:0007669"/>
    <property type="project" value="InterPro"/>
</dbReference>
<dbReference type="GO" id="GO:0009408">
    <property type="term" value="P:response to heat"/>
    <property type="evidence" value="ECO:0007669"/>
    <property type="project" value="InterPro"/>
</dbReference>
<dbReference type="SUPFAM" id="SSF49493">
    <property type="entry name" value="HSP40/DnaJ peptide-binding domain"/>
    <property type="match status" value="2"/>
</dbReference>
<dbReference type="Gene3D" id="1.10.287.110">
    <property type="entry name" value="DnaJ domain"/>
    <property type="match status" value="1"/>
</dbReference>
<dbReference type="InterPro" id="IPR018253">
    <property type="entry name" value="DnaJ_domain_CS"/>
</dbReference>
<dbReference type="GO" id="GO:0005737">
    <property type="term" value="C:cytoplasm"/>
    <property type="evidence" value="ECO:0007669"/>
    <property type="project" value="TreeGrafter"/>
</dbReference>
<dbReference type="GO" id="GO:0031072">
    <property type="term" value="F:heat shock protein binding"/>
    <property type="evidence" value="ECO:0007669"/>
    <property type="project" value="InterPro"/>
</dbReference>
<dbReference type="PANTHER" id="PTHR43096">
    <property type="entry name" value="DNAJ HOMOLOG 1, MITOCHONDRIAL-RELATED"/>
    <property type="match status" value="1"/>
</dbReference>
<reference evidence="8" key="1">
    <citation type="submission" date="2018-06" db="EMBL/GenBank/DDBJ databases">
        <authorList>
            <person name="Zhirakovskaya E."/>
        </authorList>
    </citation>
    <scope>NUCLEOTIDE SEQUENCE</scope>
</reference>
<dbReference type="InterPro" id="IPR001623">
    <property type="entry name" value="DnaJ_domain"/>
</dbReference>
<evidence type="ECO:0000256" key="1">
    <source>
        <dbReference type="ARBA" id="ARBA00022723"/>
    </source>
</evidence>
<keyword evidence="2" id="KW-0677">Repeat</keyword>
<dbReference type="Gene3D" id="2.10.230.10">
    <property type="entry name" value="Heat shock protein DnaJ, cysteine-rich domain"/>
    <property type="match status" value="1"/>
</dbReference>
<dbReference type="CDD" id="cd10747">
    <property type="entry name" value="DnaJ_C"/>
    <property type="match status" value="1"/>
</dbReference>
<dbReference type="SUPFAM" id="SSF46565">
    <property type="entry name" value="Chaperone J-domain"/>
    <property type="match status" value="1"/>
</dbReference>
<keyword evidence="1" id="KW-0479">Metal-binding</keyword>
<protein>
    <submittedName>
        <fullName evidence="8">Chaperone protein DnaJ</fullName>
    </submittedName>
</protein>
<dbReference type="PROSITE" id="PS00636">
    <property type="entry name" value="DNAJ_1"/>
    <property type="match status" value="1"/>
</dbReference>
<dbReference type="GO" id="GO:0005524">
    <property type="term" value="F:ATP binding"/>
    <property type="evidence" value="ECO:0007669"/>
    <property type="project" value="InterPro"/>
</dbReference>
<keyword evidence="5" id="KW-0143">Chaperone</keyword>
<dbReference type="Pfam" id="PF00684">
    <property type="entry name" value="DnaJ_CXXCXGXG"/>
    <property type="match status" value="1"/>
</dbReference>